<organism evidence="4">
    <name type="scientific">Anopheles sinensis</name>
    <name type="common">Mosquito</name>
    <dbReference type="NCBI Taxonomy" id="74873"/>
    <lineage>
        <taxon>Eukaryota</taxon>
        <taxon>Metazoa</taxon>
        <taxon>Ecdysozoa</taxon>
        <taxon>Arthropoda</taxon>
        <taxon>Hexapoda</taxon>
        <taxon>Insecta</taxon>
        <taxon>Pterygota</taxon>
        <taxon>Neoptera</taxon>
        <taxon>Endopterygota</taxon>
        <taxon>Diptera</taxon>
        <taxon>Nematocera</taxon>
        <taxon>Culicoidea</taxon>
        <taxon>Culicidae</taxon>
        <taxon>Anophelinae</taxon>
        <taxon>Anopheles</taxon>
    </lineage>
</organism>
<dbReference type="GO" id="GO:0030246">
    <property type="term" value="F:carbohydrate binding"/>
    <property type="evidence" value="ECO:0007669"/>
    <property type="project" value="UniProtKB-UniRule"/>
</dbReference>
<evidence type="ECO:0000259" key="3">
    <source>
        <dbReference type="PROSITE" id="PS51304"/>
    </source>
</evidence>
<reference evidence="5" key="2">
    <citation type="submission" date="2020-05" db="UniProtKB">
        <authorList>
            <consortium name="EnsemblMetazoa"/>
        </authorList>
    </citation>
    <scope>IDENTIFICATION</scope>
</reference>
<accession>A0A084W0C5</accession>
<dbReference type="OrthoDB" id="8443340at2759"/>
<evidence type="ECO:0000256" key="2">
    <source>
        <dbReference type="RuleBase" id="RU102079"/>
    </source>
</evidence>
<dbReference type="EnsemblMetazoa" id="ASIC011396-RA">
    <property type="protein sequence ID" value="ASIC011396-PA"/>
    <property type="gene ID" value="ASIC011396"/>
</dbReference>
<dbReference type="AlphaFoldDB" id="A0A084W0C5"/>
<keyword evidence="6" id="KW-1185">Reference proteome</keyword>
<evidence type="ECO:0000313" key="5">
    <source>
        <dbReference type="EnsemblMetazoa" id="ASIC011396-PA"/>
    </source>
</evidence>
<dbReference type="Pfam" id="PF00337">
    <property type="entry name" value="Gal-bind_lectin"/>
    <property type="match status" value="1"/>
</dbReference>
<evidence type="ECO:0000313" key="4">
    <source>
        <dbReference type="EMBL" id="KFB43669.1"/>
    </source>
</evidence>
<dbReference type="InterPro" id="IPR001079">
    <property type="entry name" value="Galectin_CRD"/>
</dbReference>
<dbReference type="VEuPathDB" id="VectorBase:ASIC011396"/>
<dbReference type="PROSITE" id="PS51304">
    <property type="entry name" value="GALECTIN"/>
    <property type="match status" value="1"/>
</dbReference>
<protein>
    <recommendedName>
        <fullName evidence="2">Galectin</fullName>
    </recommendedName>
</protein>
<reference evidence="4 6" key="1">
    <citation type="journal article" date="2014" name="BMC Genomics">
        <title>Genome sequence of Anopheles sinensis provides insight into genetics basis of mosquito competence for malaria parasites.</title>
        <authorList>
            <person name="Zhou D."/>
            <person name="Zhang D."/>
            <person name="Ding G."/>
            <person name="Shi L."/>
            <person name="Hou Q."/>
            <person name="Ye Y."/>
            <person name="Xu Y."/>
            <person name="Zhou H."/>
            <person name="Xiong C."/>
            <person name="Li S."/>
            <person name="Yu J."/>
            <person name="Hong S."/>
            <person name="Yu X."/>
            <person name="Zou P."/>
            <person name="Chen C."/>
            <person name="Chang X."/>
            <person name="Wang W."/>
            <person name="Lv Y."/>
            <person name="Sun Y."/>
            <person name="Ma L."/>
            <person name="Shen B."/>
            <person name="Zhu C."/>
        </authorList>
    </citation>
    <scope>NUCLEOTIDE SEQUENCE [LARGE SCALE GENOMIC DNA]</scope>
</reference>
<evidence type="ECO:0000256" key="1">
    <source>
        <dbReference type="ARBA" id="ARBA00022734"/>
    </source>
</evidence>
<proteinExistence type="predicted"/>
<sequence length="96" mass="11771">MYHEDGRSQVVLNWKNVNWQNEEILENIWHTDRSKVFTVIFRLHEDKIKVFVDCIDHLPDYEFLLQLPLDQIRTIELWDDVVVEEISFRYDNNTFC</sequence>
<dbReference type="EMBL" id="KE525262">
    <property type="protein sequence ID" value="KFB43669.1"/>
    <property type="molecule type" value="Genomic_DNA"/>
</dbReference>
<dbReference type="STRING" id="74873.A0A084W0C5"/>
<keyword evidence="1 2" id="KW-0430">Lectin</keyword>
<dbReference type="InterPro" id="IPR013320">
    <property type="entry name" value="ConA-like_dom_sf"/>
</dbReference>
<dbReference type="EMBL" id="ATLV01019116">
    <property type="status" value="NOT_ANNOTATED_CDS"/>
    <property type="molecule type" value="Genomic_DNA"/>
</dbReference>
<dbReference type="Gene3D" id="2.60.120.200">
    <property type="match status" value="1"/>
</dbReference>
<dbReference type="SUPFAM" id="SSF49899">
    <property type="entry name" value="Concanavalin A-like lectins/glucanases"/>
    <property type="match status" value="1"/>
</dbReference>
<gene>
    <name evidence="4" type="ORF">ZHAS_00011396</name>
</gene>
<feature type="domain" description="Galectin" evidence="3">
    <location>
        <begin position="1"/>
        <end position="89"/>
    </location>
</feature>
<dbReference type="Proteomes" id="UP000030765">
    <property type="component" value="Unassembled WGS sequence"/>
</dbReference>
<evidence type="ECO:0000313" key="6">
    <source>
        <dbReference type="Proteomes" id="UP000030765"/>
    </source>
</evidence>
<name>A0A084W0C5_ANOSI</name>
<dbReference type="VEuPathDB" id="VectorBase:ASIS016173"/>